<name>A0A392UI77_9FABA</name>
<reference evidence="1 2" key="1">
    <citation type="journal article" date="2018" name="Front. Plant Sci.">
        <title>Red Clover (Trifolium pratense) and Zigzag Clover (T. medium) - A Picture of Genomic Similarities and Differences.</title>
        <authorList>
            <person name="Dluhosova J."/>
            <person name="Istvanek J."/>
            <person name="Nedelnik J."/>
            <person name="Repkova J."/>
        </authorList>
    </citation>
    <scope>NUCLEOTIDE SEQUENCE [LARGE SCALE GENOMIC DNA]</scope>
    <source>
        <strain evidence="2">cv. 10/8</strain>
        <tissue evidence="1">Leaf</tissue>
    </source>
</reference>
<sequence>SGGSSWWWRVTAEVDDSPNWDDTCLWKDQECCTCYDCCLGYKGLLHMLRASQ</sequence>
<proteinExistence type="predicted"/>
<accession>A0A392UI77</accession>
<organism evidence="1 2">
    <name type="scientific">Trifolium medium</name>
    <dbReference type="NCBI Taxonomy" id="97028"/>
    <lineage>
        <taxon>Eukaryota</taxon>
        <taxon>Viridiplantae</taxon>
        <taxon>Streptophyta</taxon>
        <taxon>Embryophyta</taxon>
        <taxon>Tracheophyta</taxon>
        <taxon>Spermatophyta</taxon>
        <taxon>Magnoliopsida</taxon>
        <taxon>eudicotyledons</taxon>
        <taxon>Gunneridae</taxon>
        <taxon>Pentapetalae</taxon>
        <taxon>rosids</taxon>
        <taxon>fabids</taxon>
        <taxon>Fabales</taxon>
        <taxon>Fabaceae</taxon>
        <taxon>Papilionoideae</taxon>
        <taxon>50 kb inversion clade</taxon>
        <taxon>NPAAA clade</taxon>
        <taxon>Hologalegina</taxon>
        <taxon>IRL clade</taxon>
        <taxon>Trifolieae</taxon>
        <taxon>Trifolium</taxon>
    </lineage>
</organism>
<dbReference type="EMBL" id="LXQA010815923">
    <property type="protein sequence ID" value="MCI72344.1"/>
    <property type="molecule type" value="Genomic_DNA"/>
</dbReference>
<protein>
    <submittedName>
        <fullName evidence="1">Uncharacterized protein</fullName>
    </submittedName>
</protein>
<evidence type="ECO:0000313" key="2">
    <source>
        <dbReference type="Proteomes" id="UP000265520"/>
    </source>
</evidence>
<dbReference type="Proteomes" id="UP000265520">
    <property type="component" value="Unassembled WGS sequence"/>
</dbReference>
<dbReference type="AlphaFoldDB" id="A0A392UI77"/>
<comment type="caution">
    <text evidence="1">The sequence shown here is derived from an EMBL/GenBank/DDBJ whole genome shotgun (WGS) entry which is preliminary data.</text>
</comment>
<evidence type="ECO:0000313" key="1">
    <source>
        <dbReference type="EMBL" id="MCI72344.1"/>
    </source>
</evidence>
<keyword evidence="2" id="KW-1185">Reference proteome</keyword>
<feature type="non-terminal residue" evidence="1">
    <location>
        <position position="1"/>
    </location>
</feature>